<dbReference type="RefSeq" id="XP_013791421.1">
    <property type="nucleotide sequence ID" value="XM_013935967.2"/>
</dbReference>
<gene>
    <name evidence="6" type="primary">LOC106475269</name>
</gene>
<name>A0ABM1BZ46_LIMPO</name>
<evidence type="ECO:0000256" key="3">
    <source>
        <dbReference type="ARBA" id="ARBA00022837"/>
    </source>
</evidence>
<accession>A0ABM1BZ46</accession>
<evidence type="ECO:0000313" key="6">
    <source>
        <dbReference type="RefSeq" id="XP_013791421.1"/>
    </source>
</evidence>
<dbReference type="Pfam" id="PF13499">
    <property type="entry name" value="EF-hand_7"/>
    <property type="match status" value="1"/>
</dbReference>
<feature type="domain" description="EF-hand" evidence="4">
    <location>
        <begin position="37"/>
        <end position="72"/>
    </location>
</feature>
<dbReference type="Pfam" id="PF13833">
    <property type="entry name" value="EF-hand_8"/>
    <property type="match status" value="1"/>
</dbReference>
<evidence type="ECO:0000256" key="1">
    <source>
        <dbReference type="ARBA" id="ARBA00022723"/>
    </source>
</evidence>
<keyword evidence="2" id="KW-0677">Repeat</keyword>
<dbReference type="SMART" id="SM00054">
    <property type="entry name" value="EFh"/>
    <property type="match status" value="3"/>
</dbReference>
<dbReference type="PROSITE" id="PS50222">
    <property type="entry name" value="EF_HAND_2"/>
    <property type="match status" value="3"/>
</dbReference>
<sequence length="166" mass="19239">MYVKKFDLICNRQDCPNGKLTKDKFVDLYKMFFAWGQPEKFCEHVFRTFDMDGNGYIDFKEFLLALAITSEGSMQERLKWAFRMYDINGDGHIEKPEMTLIVQALYEMLGPAVKNLPVDTPEQRTQVIFDKMDSNKDGCLTLKEFLNGCLEDPTLAVLLNVNPMEQ</sequence>
<keyword evidence="1" id="KW-0479">Metal-binding</keyword>
<dbReference type="GeneID" id="106475269"/>
<evidence type="ECO:0000313" key="5">
    <source>
        <dbReference type="Proteomes" id="UP000694941"/>
    </source>
</evidence>
<dbReference type="InterPro" id="IPR002048">
    <property type="entry name" value="EF_hand_dom"/>
</dbReference>
<dbReference type="Proteomes" id="UP000694941">
    <property type="component" value="Unplaced"/>
</dbReference>
<dbReference type="InterPro" id="IPR028846">
    <property type="entry name" value="Recoverin"/>
</dbReference>
<dbReference type="InterPro" id="IPR018247">
    <property type="entry name" value="EF_Hand_1_Ca_BS"/>
</dbReference>
<reference evidence="6" key="1">
    <citation type="submission" date="2025-08" db="UniProtKB">
        <authorList>
            <consortium name="RefSeq"/>
        </authorList>
    </citation>
    <scope>IDENTIFICATION</scope>
    <source>
        <tissue evidence="6">Muscle</tissue>
    </source>
</reference>
<dbReference type="Gene3D" id="1.10.238.10">
    <property type="entry name" value="EF-hand"/>
    <property type="match status" value="1"/>
</dbReference>
<dbReference type="PANTHER" id="PTHR23055">
    <property type="entry name" value="CALCIUM BINDING PROTEINS"/>
    <property type="match status" value="1"/>
</dbReference>
<keyword evidence="5" id="KW-1185">Reference proteome</keyword>
<dbReference type="InterPro" id="IPR011992">
    <property type="entry name" value="EF-hand-dom_pair"/>
</dbReference>
<dbReference type="CDD" id="cd00051">
    <property type="entry name" value="EFh"/>
    <property type="match status" value="2"/>
</dbReference>
<dbReference type="PANTHER" id="PTHR23055:SF69">
    <property type="entry name" value="NEURONAL CALCIUM SENSOR 2"/>
    <property type="match status" value="1"/>
</dbReference>
<dbReference type="SUPFAM" id="SSF47473">
    <property type="entry name" value="EF-hand"/>
    <property type="match status" value="1"/>
</dbReference>
<dbReference type="PROSITE" id="PS00018">
    <property type="entry name" value="EF_HAND_1"/>
    <property type="match status" value="3"/>
</dbReference>
<protein>
    <submittedName>
        <fullName evidence="6">Neuronal calcium sensor 2-like</fullName>
    </submittedName>
</protein>
<evidence type="ECO:0000256" key="2">
    <source>
        <dbReference type="ARBA" id="ARBA00022737"/>
    </source>
</evidence>
<keyword evidence="3" id="KW-0106">Calcium</keyword>
<feature type="domain" description="EF-hand" evidence="4">
    <location>
        <begin position="120"/>
        <end position="155"/>
    </location>
</feature>
<organism evidence="5 6">
    <name type="scientific">Limulus polyphemus</name>
    <name type="common">Atlantic horseshoe crab</name>
    <dbReference type="NCBI Taxonomy" id="6850"/>
    <lineage>
        <taxon>Eukaryota</taxon>
        <taxon>Metazoa</taxon>
        <taxon>Ecdysozoa</taxon>
        <taxon>Arthropoda</taxon>
        <taxon>Chelicerata</taxon>
        <taxon>Merostomata</taxon>
        <taxon>Xiphosura</taxon>
        <taxon>Limulidae</taxon>
        <taxon>Limulus</taxon>
    </lineage>
</organism>
<feature type="domain" description="EF-hand" evidence="4">
    <location>
        <begin position="73"/>
        <end position="108"/>
    </location>
</feature>
<evidence type="ECO:0000259" key="4">
    <source>
        <dbReference type="PROSITE" id="PS50222"/>
    </source>
</evidence>
<proteinExistence type="predicted"/>
<dbReference type="PRINTS" id="PR00450">
    <property type="entry name" value="RECOVERIN"/>
</dbReference>